<evidence type="ECO:0000313" key="1">
    <source>
        <dbReference type="EMBL" id="DAE09324.1"/>
    </source>
</evidence>
<accession>A0A8S5PSW6</accession>
<sequence>MNKLEYIPGDLVMVKKSALQFAKDKIFKVISSLSGGFVKVVMLNDSSTTYSISNNAIRPIPITPEILEKNGWKKPDGFDSYWLDKIGLLQEGDTWHSALGSTKIAITLGNILYVHQLQHLLFGLGLNSEMEV</sequence>
<proteinExistence type="predicted"/>
<reference evidence="1" key="1">
    <citation type="journal article" date="2021" name="Proc. Natl. Acad. Sci. U.S.A.">
        <title>A Catalog of Tens of Thousands of Viruses from Human Metagenomes Reveals Hidden Associations with Chronic Diseases.</title>
        <authorList>
            <person name="Tisza M.J."/>
            <person name="Buck C.B."/>
        </authorList>
    </citation>
    <scope>NUCLEOTIDE SEQUENCE</scope>
    <source>
        <strain evidence="1">Ct5cR14</strain>
    </source>
</reference>
<name>A0A8S5PSW6_9CAUD</name>
<organism evidence="1">
    <name type="scientific">Podoviridae sp. ct5cR14</name>
    <dbReference type="NCBI Taxonomy" id="2825220"/>
    <lineage>
        <taxon>Viruses</taxon>
        <taxon>Duplodnaviria</taxon>
        <taxon>Heunggongvirae</taxon>
        <taxon>Uroviricota</taxon>
        <taxon>Caudoviricetes</taxon>
    </lineage>
</organism>
<protein>
    <submittedName>
        <fullName evidence="1">Uncharacterized protein</fullName>
    </submittedName>
</protein>
<dbReference type="EMBL" id="BK015486">
    <property type="protein sequence ID" value="DAE09324.1"/>
    <property type="molecule type" value="Genomic_DNA"/>
</dbReference>